<name>A0A2T1D4M9_9CYAN</name>
<organism evidence="2 3">
    <name type="scientific">Phormidesmis priestleyi ULC007</name>
    <dbReference type="NCBI Taxonomy" id="1920490"/>
    <lineage>
        <taxon>Bacteria</taxon>
        <taxon>Bacillati</taxon>
        <taxon>Cyanobacteriota</taxon>
        <taxon>Cyanophyceae</taxon>
        <taxon>Leptolyngbyales</taxon>
        <taxon>Leptolyngbyaceae</taxon>
        <taxon>Phormidesmis</taxon>
    </lineage>
</organism>
<dbReference type="EMBL" id="PVWG01000060">
    <property type="protein sequence ID" value="PSB15472.1"/>
    <property type="molecule type" value="Genomic_DNA"/>
</dbReference>
<gene>
    <name evidence="2" type="ORF">C7B65_24290</name>
</gene>
<dbReference type="InterPro" id="IPR001387">
    <property type="entry name" value="Cro/C1-type_HTH"/>
</dbReference>
<evidence type="ECO:0000259" key="1">
    <source>
        <dbReference type="PROSITE" id="PS50943"/>
    </source>
</evidence>
<protein>
    <submittedName>
        <fullName evidence="2">XRE family transcriptional regulator</fullName>
    </submittedName>
</protein>
<feature type="domain" description="HTH cro/C1-type" evidence="1">
    <location>
        <begin position="8"/>
        <end position="63"/>
    </location>
</feature>
<dbReference type="OrthoDB" id="532186at2"/>
<proteinExistence type="predicted"/>
<dbReference type="Gene3D" id="1.10.260.40">
    <property type="entry name" value="lambda repressor-like DNA-binding domains"/>
    <property type="match status" value="1"/>
</dbReference>
<dbReference type="RefSeq" id="WP_073075053.1">
    <property type="nucleotide sequence ID" value="NZ_MPPI01000058.1"/>
</dbReference>
<dbReference type="Pfam" id="PF01381">
    <property type="entry name" value="HTH_3"/>
    <property type="match status" value="1"/>
</dbReference>
<dbReference type="SUPFAM" id="SSF47413">
    <property type="entry name" value="lambda repressor-like DNA-binding domains"/>
    <property type="match status" value="1"/>
</dbReference>
<evidence type="ECO:0000313" key="2">
    <source>
        <dbReference type="EMBL" id="PSB15472.1"/>
    </source>
</evidence>
<evidence type="ECO:0000313" key="3">
    <source>
        <dbReference type="Proteomes" id="UP000238634"/>
    </source>
</evidence>
<reference evidence="2 3" key="1">
    <citation type="submission" date="2018-02" db="EMBL/GenBank/DDBJ databases">
        <authorList>
            <person name="Cohen D.B."/>
            <person name="Kent A.D."/>
        </authorList>
    </citation>
    <scope>NUCLEOTIDE SEQUENCE [LARGE SCALE GENOMIC DNA]</scope>
    <source>
        <strain evidence="2 3">ULC007</strain>
    </source>
</reference>
<dbReference type="GO" id="GO:0003677">
    <property type="term" value="F:DNA binding"/>
    <property type="evidence" value="ECO:0007669"/>
    <property type="project" value="InterPro"/>
</dbReference>
<dbReference type="Proteomes" id="UP000238634">
    <property type="component" value="Unassembled WGS sequence"/>
</dbReference>
<sequence>MGTAGKALKRVLATYRISQIQLASTMGIASGNISRWVNENRDPSAESAIDIRDALETIDPDAAKAFTLLYWERRINDEKE</sequence>
<keyword evidence="3" id="KW-1185">Reference proteome</keyword>
<accession>A0A2T1D4M9</accession>
<dbReference type="PROSITE" id="PS50943">
    <property type="entry name" value="HTH_CROC1"/>
    <property type="match status" value="1"/>
</dbReference>
<reference evidence="2 3" key="2">
    <citation type="submission" date="2018-03" db="EMBL/GenBank/DDBJ databases">
        <title>The ancient ancestry and fast evolution of plastids.</title>
        <authorList>
            <person name="Moore K.R."/>
            <person name="Magnabosco C."/>
            <person name="Momper L."/>
            <person name="Gold D.A."/>
            <person name="Bosak T."/>
            <person name="Fournier G.P."/>
        </authorList>
    </citation>
    <scope>NUCLEOTIDE SEQUENCE [LARGE SCALE GENOMIC DNA]</scope>
    <source>
        <strain evidence="2 3">ULC007</strain>
    </source>
</reference>
<dbReference type="InterPro" id="IPR010982">
    <property type="entry name" value="Lambda_DNA-bd_dom_sf"/>
</dbReference>
<dbReference type="CDD" id="cd00093">
    <property type="entry name" value="HTH_XRE"/>
    <property type="match status" value="1"/>
</dbReference>
<comment type="caution">
    <text evidence="2">The sequence shown here is derived from an EMBL/GenBank/DDBJ whole genome shotgun (WGS) entry which is preliminary data.</text>
</comment>
<dbReference type="AlphaFoldDB" id="A0A2T1D4M9"/>